<dbReference type="PANTHER" id="PTHR43711:SF26">
    <property type="entry name" value="SENSOR HISTIDINE KINASE RCSC"/>
    <property type="match status" value="1"/>
</dbReference>
<dbReference type="InterPro" id="IPR004358">
    <property type="entry name" value="Sig_transdc_His_kin-like_C"/>
</dbReference>
<evidence type="ECO:0000256" key="4">
    <source>
        <dbReference type="ARBA" id="ARBA00022679"/>
    </source>
</evidence>
<dbReference type="Pfam" id="PF02518">
    <property type="entry name" value="HATPase_c"/>
    <property type="match status" value="1"/>
</dbReference>
<keyword evidence="3" id="KW-0597">Phosphoprotein</keyword>
<keyword evidence="5 9" id="KW-0418">Kinase</keyword>
<dbReference type="Gene3D" id="3.30.565.10">
    <property type="entry name" value="Histidine kinase-like ATPase, C-terminal domain"/>
    <property type="match status" value="1"/>
</dbReference>
<feature type="region of interest" description="Disordered" evidence="7">
    <location>
        <begin position="56"/>
        <end position="79"/>
    </location>
</feature>
<comment type="catalytic activity">
    <reaction evidence="1">
        <text>ATP + protein L-histidine = ADP + protein N-phospho-L-histidine.</text>
        <dbReference type="EC" id="2.7.13.3"/>
    </reaction>
</comment>
<dbReference type="InterPro" id="IPR029016">
    <property type="entry name" value="GAF-like_dom_sf"/>
</dbReference>
<dbReference type="InterPro" id="IPR005467">
    <property type="entry name" value="His_kinase_dom"/>
</dbReference>
<dbReference type="Pfam" id="PF01590">
    <property type="entry name" value="GAF"/>
    <property type="match status" value="1"/>
</dbReference>
<dbReference type="SUPFAM" id="SSF55781">
    <property type="entry name" value="GAF domain-like"/>
    <property type="match status" value="1"/>
</dbReference>
<dbReference type="EMBL" id="JAIHOM010000100">
    <property type="protein sequence ID" value="MCW6037967.1"/>
    <property type="molecule type" value="Genomic_DNA"/>
</dbReference>
<keyword evidence="10" id="KW-1185">Reference proteome</keyword>
<dbReference type="Proteomes" id="UP001526426">
    <property type="component" value="Unassembled WGS sequence"/>
</dbReference>
<dbReference type="Gene3D" id="3.30.450.40">
    <property type="match status" value="1"/>
</dbReference>
<dbReference type="InterPro" id="IPR003661">
    <property type="entry name" value="HisK_dim/P_dom"/>
</dbReference>
<dbReference type="RefSeq" id="WP_265265856.1">
    <property type="nucleotide sequence ID" value="NZ_JAIHOM010000100.1"/>
</dbReference>
<protein>
    <recommendedName>
        <fullName evidence="2">histidine kinase</fullName>
        <ecNumber evidence="2">2.7.13.3</ecNumber>
    </recommendedName>
</protein>
<gene>
    <name evidence="9" type="ORF">K4A83_17045</name>
</gene>
<name>A0ABT3L933_9CYAN</name>
<dbReference type="InterPro" id="IPR036097">
    <property type="entry name" value="HisK_dim/P_sf"/>
</dbReference>
<dbReference type="PANTHER" id="PTHR43711">
    <property type="entry name" value="TWO-COMPONENT HISTIDINE KINASE"/>
    <property type="match status" value="1"/>
</dbReference>
<organism evidence="9 10">
    <name type="scientific">Spirulina subsalsa FACHB-351</name>
    <dbReference type="NCBI Taxonomy" id="234711"/>
    <lineage>
        <taxon>Bacteria</taxon>
        <taxon>Bacillati</taxon>
        <taxon>Cyanobacteriota</taxon>
        <taxon>Cyanophyceae</taxon>
        <taxon>Spirulinales</taxon>
        <taxon>Spirulinaceae</taxon>
        <taxon>Spirulina</taxon>
    </lineage>
</organism>
<evidence type="ECO:0000256" key="1">
    <source>
        <dbReference type="ARBA" id="ARBA00000085"/>
    </source>
</evidence>
<dbReference type="GO" id="GO:0016301">
    <property type="term" value="F:kinase activity"/>
    <property type="evidence" value="ECO:0007669"/>
    <property type="project" value="UniProtKB-KW"/>
</dbReference>
<evidence type="ECO:0000313" key="9">
    <source>
        <dbReference type="EMBL" id="MCW6037967.1"/>
    </source>
</evidence>
<proteinExistence type="predicted"/>
<keyword evidence="4" id="KW-0808">Transferase</keyword>
<comment type="caution">
    <text evidence="9">The sequence shown here is derived from an EMBL/GenBank/DDBJ whole genome shotgun (WGS) entry which is preliminary data.</text>
</comment>
<feature type="domain" description="Histidine kinase" evidence="8">
    <location>
        <begin position="188"/>
        <end position="443"/>
    </location>
</feature>
<evidence type="ECO:0000256" key="6">
    <source>
        <dbReference type="ARBA" id="ARBA00023012"/>
    </source>
</evidence>
<dbReference type="PROSITE" id="PS50109">
    <property type="entry name" value="HIS_KIN"/>
    <property type="match status" value="1"/>
</dbReference>
<sequence length="450" mass="49383">MSLSGSREFVNLCQAQLALLAQSFDLVSCAVYLTEQWVEGINPKLVPVVVYPEGATAKPVPNPSRTPQKTQPQTPLSHPLLPPAGVFLSELAHPGPPQSTALTKSSIASPLSEEQQIVLPLLHNNEVLGVLVTRREEEGWSETELSQLEKVAQTLAIACFLDRQSRGVHEQLDQRLRSMGEQTDRLDDLLHQIRNPMTALRTFSKLLLKRFLPEDRNYKIAESIVRESDRLQDLLQGLEQYAEDLETQLTPTPKLLPAESSRPLSLLPGARLELAPVEILDILEPLLLSASAIAQEKNLQWFTHLPPHLPPILANGKALREVFSNLLDNALKYTLTGGVALEAGLTEITPQGTYQGVALHDTGLGIPPADQGQIFQRHYRGVQAQGSIPGTGLGLAIVKELLDQMQGKIEIMSPRQPNPNLGLLPPSPTQPGTSVILWLPLFNSAPFQHD</sequence>
<dbReference type="SMART" id="SM00388">
    <property type="entry name" value="HisKA"/>
    <property type="match status" value="1"/>
</dbReference>
<evidence type="ECO:0000259" key="8">
    <source>
        <dbReference type="PROSITE" id="PS50109"/>
    </source>
</evidence>
<evidence type="ECO:0000256" key="7">
    <source>
        <dbReference type="SAM" id="MobiDB-lite"/>
    </source>
</evidence>
<dbReference type="Pfam" id="PF00512">
    <property type="entry name" value="HisKA"/>
    <property type="match status" value="1"/>
</dbReference>
<reference evidence="9 10" key="1">
    <citation type="submission" date="2021-08" db="EMBL/GenBank/DDBJ databases">
        <title>Draft genome sequence of Spirulina subsalsa with high tolerance to salinity and hype-accumulation of phycocyanin.</title>
        <authorList>
            <person name="Pei H."/>
            <person name="Jiang L."/>
        </authorList>
    </citation>
    <scope>NUCLEOTIDE SEQUENCE [LARGE SCALE GENOMIC DNA]</scope>
    <source>
        <strain evidence="9 10">FACHB-351</strain>
    </source>
</reference>
<dbReference type="InterPro" id="IPR050736">
    <property type="entry name" value="Sensor_HK_Regulatory"/>
</dbReference>
<evidence type="ECO:0000256" key="3">
    <source>
        <dbReference type="ARBA" id="ARBA00022553"/>
    </source>
</evidence>
<dbReference type="EC" id="2.7.13.3" evidence="2"/>
<evidence type="ECO:0000256" key="5">
    <source>
        <dbReference type="ARBA" id="ARBA00022777"/>
    </source>
</evidence>
<dbReference type="SMART" id="SM00065">
    <property type="entry name" value="GAF"/>
    <property type="match status" value="1"/>
</dbReference>
<dbReference type="InterPro" id="IPR003594">
    <property type="entry name" value="HATPase_dom"/>
</dbReference>
<accession>A0ABT3L933</accession>
<dbReference type="SMART" id="SM00387">
    <property type="entry name" value="HATPase_c"/>
    <property type="match status" value="1"/>
</dbReference>
<keyword evidence="6" id="KW-0902">Two-component regulatory system</keyword>
<dbReference type="Gene3D" id="1.10.287.130">
    <property type="match status" value="1"/>
</dbReference>
<evidence type="ECO:0000313" key="10">
    <source>
        <dbReference type="Proteomes" id="UP001526426"/>
    </source>
</evidence>
<dbReference type="CDD" id="cd00082">
    <property type="entry name" value="HisKA"/>
    <property type="match status" value="1"/>
</dbReference>
<dbReference type="SUPFAM" id="SSF47384">
    <property type="entry name" value="Homodimeric domain of signal transducing histidine kinase"/>
    <property type="match status" value="1"/>
</dbReference>
<dbReference type="InterPro" id="IPR036890">
    <property type="entry name" value="HATPase_C_sf"/>
</dbReference>
<dbReference type="PRINTS" id="PR00344">
    <property type="entry name" value="BCTRLSENSOR"/>
</dbReference>
<dbReference type="InterPro" id="IPR003018">
    <property type="entry name" value="GAF"/>
</dbReference>
<feature type="compositionally biased region" description="Polar residues" evidence="7">
    <location>
        <begin position="63"/>
        <end position="76"/>
    </location>
</feature>
<dbReference type="SUPFAM" id="SSF55874">
    <property type="entry name" value="ATPase domain of HSP90 chaperone/DNA topoisomerase II/histidine kinase"/>
    <property type="match status" value="1"/>
</dbReference>
<evidence type="ECO:0000256" key="2">
    <source>
        <dbReference type="ARBA" id="ARBA00012438"/>
    </source>
</evidence>